<organism evidence="1 2">
    <name type="scientific">Polychaeton citri CBS 116435</name>
    <dbReference type="NCBI Taxonomy" id="1314669"/>
    <lineage>
        <taxon>Eukaryota</taxon>
        <taxon>Fungi</taxon>
        <taxon>Dikarya</taxon>
        <taxon>Ascomycota</taxon>
        <taxon>Pezizomycotina</taxon>
        <taxon>Dothideomycetes</taxon>
        <taxon>Dothideomycetidae</taxon>
        <taxon>Capnodiales</taxon>
        <taxon>Capnodiaceae</taxon>
        <taxon>Polychaeton</taxon>
    </lineage>
</organism>
<dbReference type="Proteomes" id="UP000799441">
    <property type="component" value="Unassembled WGS sequence"/>
</dbReference>
<protein>
    <submittedName>
        <fullName evidence="1">Uncharacterized protein</fullName>
    </submittedName>
</protein>
<evidence type="ECO:0000313" key="2">
    <source>
        <dbReference type="Proteomes" id="UP000799441"/>
    </source>
</evidence>
<proteinExistence type="predicted"/>
<keyword evidence="2" id="KW-1185">Reference proteome</keyword>
<comment type="caution">
    <text evidence="1">The sequence shown here is derived from an EMBL/GenBank/DDBJ whole genome shotgun (WGS) entry which is preliminary data.</text>
</comment>
<dbReference type="EMBL" id="MU003888">
    <property type="protein sequence ID" value="KAF2716187.1"/>
    <property type="molecule type" value="Genomic_DNA"/>
</dbReference>
<evidence type="ECO:0000313" key="1">
    <source>
        <dbReference type="EMBL" id="KAF2716187.1"/>
    </source>
</evidence>
<accession>A0A9P4UHW2</accession>
<dbReference type="AlphaFoldDB" id="A0A9P4UHW2"/>
<name>A0A9P4UHW2_9PEZI</name>
<sequence length="118" mass="12075">MGVGASDISISSLVAPAAPAAYPATAWTDREGSLGHDGFGVALVAASSCPRQDSKGNLLSSSSRHLRCHTQCGPVDQLVESVALGRSKLHSGKTGDRLATNQFLEIDTSSSSPEGIVP</sequence>
<gene>
    <name evidence="1" type="ORF">K431DRAFT_25751</name>
</gene>
<reference evidence="1" key="1">
    <citation type="journal article" date="2020" name="Stud. Mycol.">
        <title>101 Dothideomycetes genomes: a test case for predicting lifestyles and emergence of pathogens.</title>
        <authorList>
            <person name="Haridas S."/>
            <person name="Albert R."/>
            <person name="Binder M."/>
            <person name="Bloem J."/>
            <person name="Labutti K."/>
            <person name="Salamov A."/>
            <person name="Andreopoulos B."/>
            <person name="Baker S."/>
            <person name="Barry K."/>
            <person name="Bills G."/>
            <person name="Bluhm B."/>
            <person name="Cannon C."/>
            <person name="Castanera R."/>
            <person name="Culley D."/>
            <person name="Daum C."/>
            <person name="Ezra D."/>
            <person name="Gonzalez J."/>
            <person name="Henrissat B."/>
            <person name="Kuo A."/>
            <person name="Liang C."/>
            <person name="Lipzen A."/>
            <person name="Lutzoni F."/>
            <person name="Magnuson J."/>
            <person name="Mondo S."/>
            <person name="Nolan M."/>
            <person name="Ohm R."/>
            <person name="Pangilinan J."/>
            <person name="Park H.-J."/>
            <person name="Ramirez L."/>
            <person name="Alfaro M."/>
            <person name="Sun H."/>
            <person name="Tritt A."/>
            <person name="Yoshinaga Y."/>
            <person name="Zwiers L.-H."/>
            <person name="Turgeon B."/>
            <person name="Goodwin S."/>
            <person name="Spatafora J."/>
            <person name="Crous P."/>
            <person name="Grigoriev I."/>
        </authorList>
    </citation>
    <scope>NUCLEOTIDE SEQUENCE</scope>
    <source>
        <strain evidence="1">CBS 116435</strain>
    </source>
</reference>